<dbReference type="EMBL" id="JARQZJ010000041">
    <property type="protein sequence ID" value="KAK9877296.1"/>
    <property type="molecule type" value="Genomic_DNA"/>
</dbReference>
<feature type="compositionally biased region" description="Low complexity" evidence="1">
    <location>
        <begin position="27"/>
        <end position="47"/>
    </location>
</feature>
<reference evidence="2 3" key="1">
    <citation type="submission" date="2023-03" db="EMBL/GenBank/DDBJ databases">
        <title>Genome insight into feeding habits of ladybird beetles.</title>
        <authorList>
            <person name="Li H.-S."/>
            <person name="Huang Y.-H."/>
            <person name="Pang H."/>
        </authorList>
    </citation>
    <scope>NUCLEOTIDE SEQUENCE [LARGE SCALE GENOMIC DNA]</scope>
    <source>
        <strain evidence="2">SYSU_2023b</strain>
        <tissue evidence="2">Whole body</tissue>
    </source>
</reference>
<protein>
    <submittedName>
        <fullName evidence="2">Uncharacterized protein</fullName>
    </submittedName>
</protein>
<evidence type="ECO:0000313" key="2">
    <source>
        <dbReference type="EMBL" id="KAK9877296.1"/>
    </source>
</evidence>
<gene>
    <name evidence="2" type="ORF">WA026_017688</name>
</gene>
<comment type="caution">
    <text evidence="2">The sequence shown here is derived from an EMBL/GenBank/DDBJ whole genome shotgun (WGS) entry which is preliminary data.</text>
</comment>
<dbReference type="Proteomes" id="UP001431783">
    <property type="component" value="Unassembled WGS sequence"/>
</dbReference>
<sequence>MSNTNIEAADETQPAAEEVDASAPLESTTPSEATPTVPTTPTAATPSQEFTPPFASTPVNAQENAPATPTSPAKKNIRFMDESISKIHVFPSLPVSPEIRNKKVRNFATYLPTVPDEPGPYNPILYTFRVPSKWPKMLAYLRVRTPPFYLQLDHTIAVIWCMFSPTAKKSLGIAQLQWALSFLKSIFNKNNERPKDIQHCIDAILDYIIELYADISNKLDSLKNMEKSQREEEEAPVATDIPFSINYSELLPKFDRLTESALAGGNLVNTDDIYRQEVEGLKEIVGTDSVDLISSKSREAAIDYLNDTLMKHIRNMTKEAERVKSLENLLSVITADTGVSKSKVENMVLSLLRQNDSSDIEGSSAFDKSKEDE</sequence>
<feature type="compositionally biased region" description="Polar residues" evidence="1">
    <location>
        <begin position="57"/>
        <end position="73"/>
    </location>
</feature>
<accession>A0AAW1U9B4</accession>
<evidence type="ECO:0000313" key="3">
    <source>
        <dbReference type="Proteomes" id="UP001431783"/>
    </source>
</evidence>
<keyword evidence="3" id="KW-1185">Reference proteome</keyword>
<proteinExistence type="predicted"/>
<organism evidence="2 3">
    <name type="scientific">Henosepilachna vigintioctopunctata</name>
    <dbReference type="NCBI Taxonomy" id="420089"/>
    <lineage>
        <taxon>Eukaryota</taxon>
        <taxon>Metazoa</taxon>
        <taxon>Ecdysozoa</taxon>
        <taxon>Arthropoda</taxon>
        <taxon>Hexapoda</taxon>
        <taxon>Insecta</taxon>
        <taxon>Pterygota</taxon>
        <taxon>Neoptera</taxon>
        <taxon>Endopterygota</taxon>
        <taxon>Coleoptera</taxon>
        <taxon>Polyphaga</taxon>
        <taxon>Cucujiformia</taxon>
        <taxon>Coccinelloidea</taxon>
        <taxon>Coccinellidae</taxon>
        <taxon>Epilachninae</taxon>
        <taxon>Epilachnini</taxon>
        <taxon>Henosepilachna</taxon>
    </lineage>
</organism>
<evidence type="ECO:0000256" key="1">
    <source>
        <dbReference type="SAM" id="MobiDB-lite"/>
    </source>
</evidence>
<name>A0AAW1U9B4_9CUCU</name>
<feature type="region of interest" description="Disordered" evidence="1">
    <location>
        <begin position="1"/>
        <end position="74"/>
    </location>
</feature>
<dbReference type="AlphaFoldDB" id="A0AAW1U9B4"/>